<evidence type="ECO:0000256" key="2">
    <source>
        <dbReference type="ARBA" id="ARBA00022475"/>
    </source>
</evidence>
<evidence type="ECO:0000256" key="6">
    <source>
        <dbReference type="SAM" id="Phobius"/>
    </source>
</evidence>
<evidence type="ECO:0000256" key="5">
    <source>
        <dbReference type="ARBA" id="ARBA00023136"/>
    </source>
</evidence>
<dbReference type="HOGENOM" id="CLU_1881382_0_0_9"/>
<dbReference type="eggNOG" id="COG3190">
    <property type="taxonomic scope" value="Bacteria"/>
</dbReference>
<evidence type="ECO:0008006" key="9">
    <source>
        <dbReference type="Google" id="ProtNLM"/>
    </source>
</evidence>
<keyword evidence="3 6" id="KW-0812">Transmembrane</keyword>
<keyword evidence="8" id="KW-1185">Reference proteome</keyword>
<evidence type="ECO:0000313" key="7">
    <source>
        <dbReference type="EMBL" id="ABR48860.1"/>
    </source>
</evidence>
<dbReference type="Proteomes" id="UP000001572">
    <property type="component" value="Chromosome"/>
</dbReference>
<organism evidence="7 8">
    <name type="scientific">Alkaliphilus metalliredigens (strain QYMF)</name>
    <dbReference type="NCBI Taxonomy" id="293826"/>
    <lineage>
        <taxon>Bacteria</taxon>
        <taxon>Bacillati</taxon>
        <taxon>Bacillota</taxon>
        <taxon>Clostridia</taxon>
        <taxon>Peptostreptococcales</taxon>
        <taxon>Natronincolaceae</taxon>
        <taxon>Alkaliphilus</taxon>
    </lineage>
</organism>
<dbReference type="STRING" id="293826.Amet_2708"/>
<dbReference type="GO" id="GO:0044781">
    <property type="term" value="P:bacterial-type flagellum organization"/>
    <property type="evidence" value="ECO:0007669"/>
    <property type="project" value="InterPro"/>
</dbReference>
<dbReference type="InterPro" id="IPR022781">
    <property type="entry name" value="Flagellar_biosynth_FliO"/>
</dbReference>
<proteinExistence type="predicted"/>
<evidence type="ECO:0000256" key="4">
    <source>
        <dbReference type="ARBA" id="ARBA00022989"/>
    </source>
</evidence>
<keyword evidence="4 6" id="KW-1133">Transmembrane helix</keyword>
<dbReference type="KEGG" id="amt:Amet_2708"/>
<evidence type="ECO:0000256" key="1">
    <source>
        <dbReference type="ARBA" id="ARBA00004236"/>
    </source>
</evidence>
<evidence type="ECO:0000256" key="3">
    <source>
        <dbReference type="ARBA" id="ARBA00022692"/>
    </source>
</evidence>
<protein>
    <recommendedName>
        <fullName evidence="9">Flagellar biosynthesis protein FliO</fullName>
    </recommendedName>
</protein>
<dbReference type="OrthoDB" id="1957692at2"/>
<dbReference type="AlphaFoldDB" id="A6TRP2"/>
<dbReference type="RefSeq" id="WP_012063833.1">
    <property type="nucleotide sequence ID" value="NC_009633.1"/>
</dbReference>
<reference evidence="8" key="1">
    <citation type="journal article" date="2016" name="Genome Announc.">
        <title>Complete genome sequence of Alkaliphilus metalliredigens strain QYMF, an alkaliphilic and metal-reducing bacterium isolated from borax-contaminated leachate ponds.</title>
        <authorList>
            <person name="Hwang C."/>
            <person name="Copeland A."/>
            <person name="Lucas S."/>
            <person name="Lapidus A."/>
            <person name="Barry K."/>
            <person name="Detter J.C."/>
            <person name="Glavina Del Rio T."/>
            <person name="Hammon N."/>
            <person name="Israni S."/>
            <person name="Dalin E."/>
            <person name="Tice H."/>
            <person name="Pitluck S."/>
            <person name="Chertkov O."/>
            <person name="Brettin T."/>
            <person name="Bruce D."/>
            <person name="Han C."/>
            <person name="Schmutz J."/>
            <person name="Larimer F."/>
            <person name="Land M.L."/>
            <person name="Hauser L."/>
            <person name="Kyrpides N."/>
            <person name="Mikhailova N."/>
            <person name="Ye Q."/>
            <person name="Zhou J."/>
            <person name="Richardson P."/>
            <person name="Fields M.W."/>
        </authorList>
    </citation>
    <scope>NUCLEOTIDE SEQUENCE [LARGE SCALE GENOMIC DNA]</scope>
    <source>
        <strain evidence="8">QYMF</strain>
    </source>
</reference>
<gene>
    <name evidence="7" type="ordered locus">Amet_2708</name>
</gene>
<accession>A6TRP2</accession>
<sequence length="135" mass="15720">MEFKTVLIVLVFTIITVVIAHYMTTLIGKKSNQFFVNKEVKVLERAPIGFQSNITIIQVRGKIYILLFQNKRVETIDVIKEEDWDAYQQVQPGQGIEEQNQVPLMRFNHLLTKHLKKIIPTSNLHKKDGNDEDEK</sequence>
<name>A6TRP2_ALKMQ</name>
<comment type="subcellular location">
    <subcellularLocation>
        <location evidence="1">Cell membrane</location>
    </subcellularLocation>
</comment>
<evidence type="ECO:0000313" key="8">
    <source>
        <dbReference type="Proteomes" id="UP000001572"/>
    </source>
</evidence>
<dbReference type="Pfam" id="PF04347">
    <property type="entry name" value="FliO"/>
    <property type="match status" value="1"/>
</dbReference>
<dbReference type="EMBL" id="CP000724">
    <property type="protein sequence ID" value="ABR48860.1"/>
    <property type="molecule type" value="Genomic_DNA"/>
</dbReference>
<keyword evidence="5 6" id="KW-0472">Membrane</keyword>
<keyword evidence="2" id="KW-1003">Cell membrane</keyword>
<feature type="transmembrane region" description="Helical" evidence="6">
    <location>
        <begin position="6"/>
        <end position="28"/>
    </location>
</feature>
<dbReference type="GO" id="GO:0016020">
    <property type="term" value="C:membrane"/>
    <property type="evidence" value="ECO:0007669"/>
    <property type="project" value="InterPro"/>
</dbReference>